<evidence type="ECO:0000256" key="2">
    <source>
        <dbReference type="ARBA" id="ARBA00022692"/>
    </source>
</evidence>
<dbReference type="PANTHER" id="PTHR13439:SF0">
    <property type="entry name" value="TOPOISOMERASE I DAMAGE AFFECTED PROTEIN 4"/>
    <property type="match status" value="1"/>
</dbReference>
<reference evidence="8 9" key="1">
    <citation type="journal article" date="2008" name="Nature">
        <title>The genome of the choanoflagellate Monosiga brevicollis and the origin of metazoans.</title>
        <authorList>
            <consortium name="JGI Sequencing"/>
            <person name="King N."/>
            <person name="Westbrook M.J."/>
            <person name="Young S.L."/>
            <person name="Kuo A."/>
            <person name="Abedin M."/>
            <person name="Chapman J."/>
            <person name="Fairclough S."/>
            <person name="Hellsten U."/>
            <person name="Isogai Y."/>
            <person name="Letunic I."/>
            <person name="Marr M."/>
            <person name="Pincus D."/>
            <person name="Putnam N."/>
            <person name="Rokas A."/>
            <person name="Wright K.J."/>
            <person name="Zuzow R."/>
            <person name="Dirks W."/>
            <person name="Good M."/>
            <person name="Goodstein D."/>
            <person name="Lemons D."/>
            <person name="Li W."/>
            <person name="Lyons J.B."/>
            <person name="Morris A."/>
            <person name="Nichols S."/>
            <person name="Richter D.J."/>
            <person name="Salamov A."/>
            <person name="Bork P."/>
            <person name="Lim W.A."/>
            <person name="Manning G."/>
            <person name="Miller W.T."/>
            <person name="McGinnis W."/>
            <person name="Shapiro H."/>
            <person name="Tjian R."/>
            <person name="Grigoriev I.V."/>
            <person name="Rokhsar D."/>
        </authorList>
    </citation>
    <scope>NUCLEOTIDE SEQUENCE [LARGE SCALE GENOMIC DNA]</scope>
    <source>
        <strain evidence="9">MX1 / ATCC 50154</strain>
    </source>
</reference>
<feature type="transmembrane region" description="Helical" evidence="6">
    <location>
        <begin position="251"/>
        <end position="272"/>
    </location>
</feature>
<evidence type="ECO:0000256" key="4">
    <source>
        <dbReference type="ARBA" id="ARBA00023136"/>
    </source>
</evidence>
<evidence type="ECO:0000256" key="6">
    <source>
        <dbReference type="SAM" id="Phobius"/>
    </source>
</evidence>
<dbReference type="InterPro" id="IPR006634">
    <property type="entry name" value="TLC-dom"/>
</dbReference>
<dbReference type="PANTHER" id="PTHR13439">
    <property type="entry name" value="CT120 PROTEIN"/>
    <property type="match status" value="1"/>
</dbReference>
<accession>A9V150</accession>
<protein>
    <recommendedName>
        <fullName evidence="7">TLC domain-containing protein</fullName>
    </recommendedName>
</protein>
<dbReference type="Proteomes" id="UP000001357">
    <property type="component" value="Unassembled WGS sequence"/>
</dbReference>
<comment type="subcellular location">
    <subcellularLocation>
        <location evidence="1">Membrane</location>
        <topology evidence="1">Multi-pass membrane protein</topology>
    </subcellularLocation>
</comment>
<feature type="transmembrane region" description="Helical" evidence="6">
    <location>
        <begin position="212"/>
        <end position="236"/>
    </location>
</feature>
<keyword evidence="4 5" id="KW-0472">Membrane</keyword>
<evidence type="ECO:0000256" key="1">
    <source>
        <dbReference type="ARBA" id="ARBA00004141"/>
    </source>
</evidence>
<dbReference type="STRING" id="81824.A9V150"/>
<dbReference type="EMBL" id="CH991553">
    <property type="protein sequence ID" value="EDQ88871.1"/>
    <property type="molecule type" value="Genomic_DNA"/>
</dbReference>
<evidence type="ECO:0000313" key="8">
    <source>
        <dbReference type="EMBL" id="EDQ88871.1"/>
    </source>
</evidence>
<evidence type="ECO:0000313" key="9">
    <source>
        <dbReference type="Proteomes" id="UP000001357"/>
    </source>
</evidence>
<dbReference type="GO" id="GO:0055088">
    <property type="term" value="P:lipid homeostasis"/>
    <property type="evidence" value="ECO:0000318"/>
    <property type="project" value="GO_Central"/>
</dbReference>
<dbReference type="GO" id="GO:0005783">
    <property type="term" value="C:endoplasmic reticulum"/>
    <property type="evidence" value="ECO:0000318"/>
    <property type="project" value="GO_Central"/>
</dbReference>
<dbReference type="GO" id="GO:0016020">
    <property type="term" value="C:membrane"/>
    <property type="evidence" value="ECO:0007669"/>
    <property type="project" value="UniProtKB-SubCell"/>
</dbReference>
<dbReference type="KEGG" id="mbr:MONBRDRAFT_37345"/>
<feature type="transmembrane region" description="Helical" evidence="6">
    <location>
        <begin position="86"/>
        <end position="108"/>
    </location>
</feature>
<name>A9V150_MONBE</name>
<proteinExistence type="predicted"/>
<feature type="domain" description="TLC" evidence="7">
    <location>
        <begin position="83"/>
        <end position="284"/>
    </location>
</feature>
<dbReference type="PROSITE" id="PS50922">
    <property type="entry name" value="TLC"/>
    <property type="match status" value="1"/>
</dbReference>
<feature type="transmembrane region" description="Helical" evidence="6">
    <location>
        <begin position="128"/>
        <end position="148"/>
    </location>
</feature>
<dbReference type="SMART" id="SM00724">
    <property type="entry name" value="TLC"/>
    <property type="match status" value="1"/>
</dbReference>
<evidence type="ECO:0000256" key="3">
    <source>
        <dbReference type="ARBA" id="ARBA00022989"/>
    </source>
</evidence>
<gene>
    <name evidence="8" type="ORF">MONBRDRAFT_37345</name>
</gene>
<dbReference type="AlphaFoldDB" id="A9V150"/>
<dbReference type="Pfam" id="PF03798">
    <property type="entry name" value="TRAM_LAG1_CLN8"/>
    <property type="match status" value="1"/>
</dbReference>
<evidence type="ECO:0000256" key="5">
    <source>
        <dbReference type="PROSITE-ProRule" id="PRU00205"/>
    </source>
</evidence>
<dbReference type="GeneID" id="5891686"/>
<dbReference type="FunCoup" id="A9V150">
    <property type="interactions" value="163"/>
</dbReference>
<dbReference type="InParanoid" id="A9V150"/>
<keyword evidence="9" id="KW-1185">Reference proteome</keyword>
<organism evidence="8 9">
    <name type="scientific">Monosiga brevicollis</name>
    <name type="common">Choanoflagellate</name>
    <dbReference type="NCBI Taxonomy" id="81824"/>
    <lineage>
        <taxon>Eukaryota</taxon>
        <taxon>Choanoflagellata</taxon>
        <taxon>Craspedida</taxon>
        <taxon>Salpingoecidae</taxon>
        <taxon>Monosiga</taxon>
    </lineage>
</organism>
<sequence length="301" mass="33724">MDQATRVLIDALVPSNGASWWPWIYPDLSGLDGAACLVDVGDGPCLDPARIIVWSVVFHTLVLLASRGFFLIVSKGYRRESFLDQVYWDSCIVGAVHAWMSAVFSIWFLSTTDIFNESIAQASSVANFQFGITGGYFIYDLVLCAVMAPFTPKFADPNIFLHHILGSTGFLQLITCRASWMGLALLTWELSTPFVNFRVVAAGHFGRDSTVYLLNGLIMIFLFFVVRMVGGVYYWYMSLSHLSDIFARNPIHIVIQLYFNSVAGTSLNLFWFSRMVQGAIKLLRSDKKDPAPLDKKNKKQA</sequence>
<dbReference type="InterPro" id="IPR050846">
    <property type="entry name" value="TLCD"/>
</dbReference>
<dbReference type="RefSeq" id="XP_001746484.1">
    <property type="nucleotide sequence ID" value="XM_001746432.1"/>
</dbReference>
<dbReference type="OMA" id="MPVYYSH"/>
<keyword evidence="2 5" id="KW-0812">Transmembrane</keyword>
<feature type="transmembrane region" description="Helical" evidence="6">
    <location>
        <begin position="51"/>
        <end position="74"/>
    </location>
</feature>
<keyword evidence="3 6" id="KW-1133">Transmembrane helix</keyword>
<evidence type="ECO:0000259" key="7">
    <source>
        <dbReference type="PROSITE" id="PS50922"/>
    </source>
</evidence>
<dbReference type="eggNOG" id="KOG4561">
    <property type="taxonomic scope" value="Eukaryota"/>
</dbReference>